<proteinExistence type="predicted"/>
<dbReference type="InterPro" id="IPR012312">
    <property type="entry name" value="Hemerythrin-like"/>
</dbReference>
<dbReference type="Gene3D" id="1.20.120.520">
    <property type="entry name" value="nmb1532 protein domain like"/>
    <property type="match status" value="1"/>
</dbReference>
<dbReference type="EMBL" id="JBHSAB010000002">
    <property type="protein sequence ID" value="MFC3908085.1"/>
    <property type="molecule type" value="Genomic_DNA"/>
</dbReference>
<dbReference type="PANTHER" id="PTHR35585:SF1">
    <property type="entry name" value="HHE DOMAIN PROTEIN (AFU_ORTHOLOGUE AFUA_4G00730)"/>
    <property type="match status" value="1"/>
</dbReference>
<evidence type="ECO:0000259" key="1">
    <source>
        <dbReference type="Pfam" id="PF01814"/>
    </source>
</evidence>
<organism evidence="2 3">
    <name type="scientific">Legionella dresdenensis</name>
    <dbReference type="NCBI Taxonomy" id="450200"/>
    <lineage>
        <taxon>Bacteria</taxon>
        <taxon>Pseudomonadati</taxon>
        <taxon>Pseudomonadota</taxon>
        <taxon>Gammaproteobacteria</taxon>
        <taxon>Legionellales</taxon>
        <taxon>Legionellaceae</taxon>
        <taxon>Legionella</taxon>
    </lineage>
</organism>
<dbReference type="RefSeq" id="WP_382341042.1">
    <property type="nucleotide sequence ID" value="NZ_JBHSAB010000002.1"/>
</dbReference>
<dbReference type="Pfam" id="PF01814">
    <property type="entry name" value="Hemerythrin"/>
    <property type="match status" value="1"/>
</dbReference>
<name>A0ABV8CCS0_9GAMM</name>
<evidence type="ECO:0000313" key="3">
    <source>
        <dbReference type="Proteomes" id="UP001595758"/>
    </source>
</evidence>
<protein>
    <submittedName>
        <fullName evidence="2">Hemerythrin domain-containing protein</fullName>
    </submittedName>
</protein>
<evidence type="ECO:0000313" key="2">
    <source>
        <dbReference type="EMBL" id="MFC3908085.1"/>
    </source>
</evidence>
<dbReference type="Proteomes" id="UP001595758">
    <property type="component" value="Unassembled WGS sequence"/>
</dbReference>
<gene>
    <name evidence="2" type="ORF">ACFORL_03205</name>
</gene>
<keyword evidence="3" id="KW-1185">Reference proteome</keyword>
<dbReference type="PANTHER" id="PTHR35585">
    <property type="entry name" value="HHE DOMAIN PROTEIN (AFU_ORTHOLOGUE AFUA_4G00730)"/>
    <property type="match status" value="1"/>
</dbReference>
<sequence>MSIYTYLKHDHKEVKDIIQQIEDLKSSDTEQRDELFNKLKTKVKVHSDAEDKIFYKPLSKDKETKDEIPHAREEHAEVEEMLDRLSDTSLRGAAWNQLFKHMSQALLHHIEEEENEIFPDARKTLSTAEANEMESAMKAEKKKVKDHLNIELRGEE</sequence>
<reference evidence="3" key="1">
    <citation type="journal article" date="2019" name="Int. J. Syst. Evol. Microbiol.">
        <title>The Global Catalogue of Microorganisms (GCM) 10K type strain sequencing project: providing services to taxonomists for standard genome sequencing and annotation.</title>
        <authorList>
            <consortium name="The Broad Institute Genomics Platform"/>
            <consortium name="The Broad Institute Genome Sequencing Center for Infectious Disease"/>
            <person name="Wu L."/>
            <person name="Ma J."/>
        </authorList>
    </citation>
    <scope>NUCLEOTIDE SEQUENCE [LARGE SCALE GENOMIC DNA]</scope>
    <source>
        <strain evidence="3">CCUG 59858</strain>
    </source>
</reference>
<accession>A0ABV8CCS0</accession>
<comment type="caution">
    <text evidence="2">The sequence shown here is derived from an EMBL/GenBank/DDBJ whole genome shotgun (WGS) entry which is preliminary data.</text>
</comment>
<feature type="domain" description="Hemerythrin-like" evidence="1">
    <location>
        <begin position="3"/>
        <end position="119"/>
    </location>
</feature>